<dbReference type="InterPro" id="IPR013033">
    <property type="entry name" value="MinC"/>
</dbReference>
<dbReference type="InterPro" id="IPR036145">
    <property type="entry name" value="MinC_C_sf"/>
</dbReference>
<dbReference type="PANTHER" id="PTHR34108:SF1">
    <property type="entry name" value="SEPTUM SITE-DETERMINING PROTEIN MINC"/>
    <property type="match status" value="1"/>
</dbReference>
<dbReference type="Gene3D" id="2.160.20.70">
    <property type="match status" value="1"/>
</dbReference>
<dbReference type="AlphaFoldDB" id="A0A3B0T8I7"/>
<sequence>MVVVVTILAQTKNSFRFQGRSFLAFVICPVAPIDNWLRELDAWVTKAPDFFASKPLILDCSKVSISKGDFEALLARFQAGQFRLISVEGVKPQWLPKGLDPLPGGSHRQEIETVKSLTRVTGAQKLEGQTKINSLMLTSPVRSGQAIFFPDGDVSVTGSVASGAEIIAAGSIHIYGTLRGRAIAGSTGDERARIFCSRFEAELVVIGGFYKSAQDIDQEFFGKSVQIWLQNNVILLKVME</sequence>
<proteinExistence type="inferred from homology"/>
<dbReference type="PANTHER" id="PTHR34108">
    <property type="entry name" value="SEPTUM SITE-DETERMINING PROTEIN MINC"/>
    <property type="match status" value="1"/>
</dbReference>
<accession>A0A3B0T8I7</accession>
<gene>
    <name evidence="5" type="ORF">MNBD_ALPHA11-1031</name>
</gene>
<dbReference type="InterPro" id="IPR016098">
    <property type="entry name" value="CAP/MinC_C"/>
</dbReference>
<dbReference type="GO" id="GO:0000917">
    <property type="term" value="P:division septum assembly"/>
    <property type="evidence" value="ECO:0007669"/>
    <property type="project" value="UniProtKB-KW"/>
</dbReference>
<dbReference type="SUPFAM" id="SSF63848">
    <property type="entry name" value="Cell-division inhibitor MinC, C-terminal domain"/>
    <property type="match status" value="1"/>
</dbReference>
<evidence type="ECO:0000259" key="4">
    <source>
        <dbReference type="Pfam" id="PF03775"/>
    </source>
</evidence>
<organism evidence="5">
    <name type="scientific">hydrothermal vent metagenome</name>
    <dbReference type="NCBI Taxonomy" id="652676"/>
    <lineage>
        <taxon>unclassified sequences</taxon>
        <taxon>metagenomes</taxon>
        <taxon>ecological metagenomes</taxon>
    </lineage>
</organism>
<keyword evidence="2" id="KW-0717">Septation</keyword>
<reference evidence="5" key="1">
    <citation type="submission" date="2018-06" db="EMBL/GenBank/DDBJ databases">
        <authorList>
            <person name="Zhirakovskaya E."/>
        </authorList>
    </citation>
    <scope>NUCLEOTIDE SEQUENCE</scope>
</reference>
<dbReference type="GO" id="GO:1901891">
    <property type="term" value="P:regulation of cell septum assembly"/>
    <property type="evidence" value="ECO:0007669"/>
    <property type="project" value="InterPro"/>
</dbReference>
<evidence type="ECO:0000313" key="5">
    <source>
        <dbReference type="EMBL" id="VAW14745.1"/>
    </source>
</evidence>
<keyword evidence="3" id="KW-0131">Cell cycle</keyword>
<evidence type="ECO:0000256" key="2">
    <source>
        <dbReference type="ARBA" id="ARBA00023210"/>
    </source>
</evidence>
<name>A0A3B0T8I7_9ZZZZ</name>
<dbReference type="InterPro" id="IPR005526">
    <property type="entry name" value="Septum_form_inhib_MinC_C"/>
</dbReference>
<dbReference type="EMBL" id="UOEQ01000053">
    <property type="protein sequence ID" value="VAW14745.1"/>
    <property type="molecule type" value="Genomic_DNA"/>
</dbReference>
<keyword evidence="1" id="KW-0132">Cell division</keyword>
<dbReference type="Pfam" id="PF03775">
    <property type="entry name" value="MinC_C"/>
    <property type="match status" value="1"/>
</dbReference>
<dbReference type="Gene3D" id="3.30.70.260">
    <property type="match status" value="1"/>
</dbReference>
<dbReference type="GO" id="GO:0000902">
    <property type="term" value="P:cell morphogenesis"/>
    <property type="evidence" value="ECO:0007669"/>
    <property type="project" value="InterPro"/>
</dbReference>
<dbReference type="NCBIfam" id="TIGR01222">
    <property type="entry name" value="minC"/>
    <property type="match status" value="1"/>
</dbReference>
<protein>
    <submittedName>
        <fullName evidence="5">Septum site-determining protein MinC</fullName>
    </submittedName>
</protein>
<evidence type="ECO:0000256" key="1">
    <source>
        <dbReference type="ARBA" id="ARBA00022618"/>
    </source>
</evidence>
<evidence type="ECO:0000256" key="3">
    <source>
        <dbReference type="ARBA" id="ARBA00023306"/>
    </source>
</evidence>
<feature type="domain" description="Septum formation inhibitor MinC C-terminal" evidence="4">
    <location>
        <begin position="137"/>
        <end position="235"/>
    </location>
</feature>
<dbReference type="HAMAP" id="MF_00267">
    <property type="entry name" value="MinC"/>
    <property type="match status" value="1"/>
</dbReference>